<protein>
    <submittedName>
        <fullName evidence="2">Ovule protein</fullName>
    </submittedName>
</protein>
<dbReference type="WBParaSite" id="ALUE_0001998401-mRNA-1">
    <property type="protein sequence ID" value="ALUE_0001998401-mRNA-1"/>
    <property type="gene ID" value="ALUE_0001998401"/>
</dbReference>
<proteinExistence type="predicted"/>
<dbReference type="Proteomes" id="UP000036681">
    <property type="component" value="Unplaced"/>
</dbReference>
<dbReference type="AlphaFoldDB" id="A0A0M3IMK6"/>
<evidence type="ECO:0000313" key="2">
    <source>
        <dbReference type="WBParaSite" id="ALUE_0001998401-mRNA-1"/>
    </source>
</evidence>
<organism evidence="1 2">
    <name type="scientific">Ascaris lumbricoides</name>
    <name type="common">Giant roundworm</name>
    <dbReference type="NCBI Taxonomy" id="6252"/>
    <lineage>
        <taxon>Eukaryota</taxon>
        <taxon>Metazoa</taxon>
        <taxon>Ecdysozoa</taxon>
        <taxon>Nematoda</taxon>
        <taxon>Chromadorea</taxon>
        <taxon>Rhabditida</taxon>
        <taxon>Spirurina</taxon>
        <taxon>Ascaridomorpha</taxon>
        <taxon>Ascaridoidea</taxon>
        <taxon>Ascarididae</taxon>
        <taxon>Ascaris</taxon>
    </lineage>
</organism>
<sequence length="84" mass="9861">LQLVLTKRSKSTTTWTLPRESETYELSKKPVKEASNLNGNKELALSCIHTTRRGEEEEHNDRRRNSQSFTFGKFFQCRNNMKLN</sequence>
<reference evidence="2" key="1">
    <citation type="submission" date="2017-02" db="UniProtKB">
        <authorList>
            <consortium name="WormBaseParasite"/>
        </authorList>
    </citation>
    <scope>IDENTIFICATION</scope>
</reference>
<accession>A0A0M3IMK6</accession>
<evidence type="ECO:0000313" key="1">
    <source>
        <dbReference type="Proteomes" id="UP000036681"/>
    </source>
</evidence>
<name>A0A0M3IMK6_ASCLU</name>
<keyword evidence="1" id="KW-1185">Reference proteome</keyword>